<dbReference type="AlphaFoldDB" id="A0AAQ3QU67"/>
<dbReference type="RefSeq" id="WP_317834575.1">
    <property type="nucleotide sequence ID" value="NZ_CP136920.1"/>
</dbReference>
<comment type="subcellular location">
    <subcellularLocation>
        <location evidence="1">Cell inner membrane</location>
        <topology evidence="1">Single-pass membrane protein</topology>
        <orientation evidence="1">Periplasmic side</orientation>
    </subcellularLocation>
</comment>
<keyword evidence="9 10" id="KW-0472">Membrane</keyword>
<evidence type="ECO:0000256" key="9">
    <source>
        <dbReference type="ARBA" id="ARBA00023136"/>
    </source>
</evidence>
<protein>
    <submittedName>
        <fullName evidence="12">TonB family protein</fullName>
    </submittedName>
</protein>
<organism evidence="12 13">
    <name type="scientific">Rubellicoccus peritrichatus</name>
    <dbReference type="NCBI Taxonomy" id="3080537"/>
    <lineage>
        <taxon>Bacteria</taxon>
        <taxon>Pseudomonadati</taxon>
        <taxon>Verrucomicrobiota</taxon>
        <taxon>Opitutia</taxon>
        <taxon>Puniceicoccales</taxon>
        <taxon>Cerasicoccaceae</taxon>
        <taxon>Rubellicoccus</taxon>
    </lineage>
</organism>
<evidence type="ECO:0000259" key="11">
    <source>
        <dbReference type="PROSITE" id="PS52015"/>
    </source>
</evidence>
<reference evidence="12 13" key="1">
    <citation type="submission" date="2023-10" db="EMBL/GenBank/DDBJ databases">
        <title>Rubellicoccus peritrichatus gen. nov., sp. nov., isolated from an algae of coral reef tank.</title>
        <authorList>
            <person name="Luo J."/>
        </authorList>
    </citation>
    <scope>NUCLEOTIDE SEQUENCE [LARGE SCALE GENOMIC DNA]</scope>
    <source>
        <strain evidence="12 13">CR14</strain>
    </source>
</reference>
<dbReference type="Gene3D" id="3.30.1150.10">
    <property type="match status" value="1"/>
</dbReference>
<evidence type="ECO:0000256" key="6">
    <source>
        <dbReference type="ARBA" id="ARBA00022692"/>
    </source>
</evidence>
<sequence length="224" mass="24542">MHDNSHSPTEPVLGRPSVIVMLLAAVITGLVFVLLPVAGELTKEPPADVTVRSVDLITLPEPPEEVVPPEPKKTEIFAAEPTPAFEKKETSVDLKPLEVESKTAVPSIPSADFALPEFSLAQMPSAMPEVFSIEEVDHPPVPISRIAPQYPWELRRSKTEGKVVIVMIIDANGAVSKVEVESSTHSGFEQPSIEAVLKWRFEPARMNGKSVSCIRKIQIPFQLR</sequence>
<evidence type="ECO:0000256" key="4">
    <source>
        <dbReference type="ARBA" id="ARBA00022475"/>
    </source>
</evidence>
<dbReference type="InterPro" id="IPR051045">
    <property type="entry name" value="TonB-dependent_transducer"/>
</dbReference>
<dbReference type="PANTHER" id="PTHR33446">
    <property type="entry name" value="PROTEIN TONB-RELATED"/>
    <property type="match status" value="1"/>
</dbReference>
<dbReference type="GO" id="GO:0015031">
    <property type="term" value="P:protein transport"/>
    <property type="evidence" value="ECO:0007669"/>
    <property type="project" value="UniProtKB-KW"/>
</dbReference>
<keyword evidence="8 10" id="KW-1133">Transmembrane helix</keyword>
<evidence type="ECO:0000256" key="2">
    <source>
        <dbReference type="ARBA" id="ARBA00006555"/>
    </source>
</evidence>
<dbReference type="InterPro" id="IPR006260">
    <property type="entry name" value="TonB/TolA_C"/>
</dbReference>
<keyword evidence="6 10" id="KW-0812">Transmembrane</keyword>
<dbReference type="SUPFAM" id="SSF74653">
    <property type="entry name" value="TolA/TonB C-terminal domain"/>
    <property type="match status" value="1"/>
</dbReference>
<name>A0AAQ3QU67_9BACT</name>
<keyword evidence="5" id="KW-0997">Cell inner membrane</keyword>
<evidence type="ECO:0000313" key="13">
    <source>
        <dbReference type="Proteomes" id="UP001304300"/>
    </source>
</evidence>
<evidence type="ECO:0000256" key="7">
    <source>
        <dbReference type="ARBA" id="ARBA00022927"/>
    </source>
</evidence>
<comment type="similarity">
    <text evidence="2">Belongs to the TonB family.</text>
</comment>
<dbReference type="NCBIfam" id="TIGR01352">
    <property type="entry name" value="tonB_Cterm"/>
    <property type="match status" value="1"/>
</dbReference>
<dbReference type="PROSITE" id="PS52015">
    <property type="entry name" value="TONB_CTD"/>
    <property type="match status" value="1"/>
</dbReference>
<keyword evidence="13" id="KW-1185">Reference proteome</keyword>
<dbReference type="GO" id="GO:0005886">
    <property type="term" value="C:plasma membrane"/>
    <property type="evidence" value="ECO:0007669"/>
    <property type="project" value="UniProtKB-SubCell"/>
</dbReference>
<evidence type="ECO:0000256" key="5">
    <source>
        <dbReference type="ARBA" id="ARBA00022519"/>
    </source>
</evidence>
<dbReference type="KEGG" id="puo:RZN69_03255"/>
<evidence type="ECO:0000256" key="8">
    <source>
        <dbReference type="ARBA" id="ARBA00022989"/>
    </source>
</evidence>
<feature type="transmembrane region" description="Helical" evidence="10">
    <location>
        <begin position="12"/>
        <end position="35"/>
    </location>
</feature>
<dbReference type="Pfam" id="PF03544">
    <property type="entry name" value="TonB_C"/>
    <property type="match status" value="1"/>
</dbReference>
<accession>A0AAQ3QU67</accession>
<keyword evidence="3" id="KW-0813">Transport</keyword>
<dbReference type="InterPro" id="IPR037682">
    <property type="entry name" value="TonB_C"/>
</dbReference>
<dbReference type="EMBL" id="CP136920">
    <property type="protein sequence ID" value="WOO42091.1"/>
    <property type="molecule type" value="Genomic_DNA"/>
</dbReference>
<keyword evidence="4" id="KW-1003">Cell membrane</keyword>
<evidence type="ECO:0000256" key="10">
    <source>
        <dbReference type="SAM" id="Phobius"/>
    </source>
</evidence>
<keyword evidence="7" id="KW-0653">Protein transport</keyword>
<feature type="domain" description="TonB C-terminal" evidence="11">
    <location>
        <begin position="135"/>
        <end position="224"/>
    </location>
</feature>
<dbReference type="Proteomes" id="UP001304300">
    <property type="component" value="Chromosome"/>
</dbReference>
<evidence type="ECO:0000256" key="3">
    <source>
        <dbReference type="ARBA" id="ARBA00022448"/>
    </source>
</evidence>
<evidence type="ECO:0000313" key="12">
    <source>
        <dbReference type="EMBL" id="WOO42091.1"/>
    </source>
</evidence>
<gene>
    <name evidence="12" type="ORF">RZN69_03255</name>
</gene>
<evidence type="ECO:0000256" key="1">
    <source>
        <dbReference type="ARBA" id="ARBA00004383"/>
    </source>
</evidence>
<proteinExistence type="inferred from homology"/>
<dbReference type="GO" id="GO:0055085">
    <property type="term" value="P:transmembrane transport"/>
    <property type="evidence" value="ECO:0007669"/>
    <property type="project" value="InterPro"/>
</dbReference>